<proteinExistence type="predicted"/>
<organism evidence="2 3">
    <name type="scientific">Corynebacterium nasicanis</name>
    <dbReference type="NCBI Taxonomy" id="1448267"/>
    <lineage>
        <taxon>Bacteria</taxon>
        <taxon>Bacillati</taxon>
        <taxon>Actinomycetota</taxon>
        <taxon>Actinomycetes</taxon>
        <taxon>Mycobacteriales</taxon>
        <taxon>Corynebacteriaceae</taxon>
        <taxon>Corynebacterium</taxon>
    </lineage>
</organism>
<sequence length="276" mass="29640">MESVVTLWFVTAADPAGVIAAEPKADRGYGRKFLAQLNPAWPITPIGEFPLNRSAQASAGEYYVAGFPGVTIVQTVLHDSPALSDLNPRLLDSVPAAEVFAFAVDPESGYGGIAHWRGGVLKRSLCAERTRTYEDVGLPAPFEAPFWAGERAESVGGISLPFEPIELVAEAQRAWLGVDVSPEGPDIHVVAYAVDGRPAPRVPEGPRRRDAASRRPAAPLSSGYDDYEDAPSGPPERAHWADRSLSAARRTGVAAARGLRAARTWVQEKIRHSDRG</sequence>
<gene>
    <name evidence="2" type="ORF">ACFPUZ_04615</name>
</gene>
<evidence type="ECO:0000256" key="1">
    <source>
        <dbReference type="SAM" id="MobiDB-lite"/>
    </source>
</evidence>
<protein>
    <submittedName>
        <fullName evidence="2">DUF6928 family protein</fullName>
    </submittedName>
</protein>
<evidence type="ECO:0000313" key="2">
    <source>
        <dbReference type="EMBL" id="MFC6146086.1"/>
    </source>
</evidence>
<dbReference type="EMBL" id="JBHSQE010000003">
    <property type="protein sequence ID" value="MFC6146086.1"/>
    <property type="molecule type" value="Genomic_DNA"/>
</dbReference>
<evidence type="ECO:0000313" key="3">
    <source>
        <dbReference type="Proteomes" id="UP001596244"/>
    </source>
</evidence>
<dbReference type="Proteomes" id="UP001596244">
    <property type="component" value="Unassembled WGS sequence"/>
</dbReference>
<feature type="region of interest" description="Disordered" evidence="1">
    <location>
        <begin position="198"/>
        <end position="244"/>
    </location>
</feature>
<dbReference type="RefSeq" id="WP_377000360.1">
    <property type="nucleotide sequence ID" value="NZ_JBHSQE010000003.1"/>
</dbReference>
<accession>A0ABW1QBZ7</accession>
<name>A0ABW1QBZ7_9CORY</name>
<feature type="compositionally biased region" description="Basic and acidic residues" evidence="1">
    <location>
        <begin position="204"/>
        <end position="213"/>
    </location>
</feature>
<dbReference type="InterPro" id="IPR053847">
    <property type="entry name" value="DUF6928"/>
</dbReference>
<dbReference type="Pfam" id="PF21997">
    <property type="entry name" value="DUF6928"/>
    <property type="match status" value="1"/>
</dbReference>
<comment type="caution">
    <text evidence="2">The sequence shown here is derived from an EMBL/GenBank/DDBJ whole genome shotgun (WGS) entry which is preliminary data.</text>
</comment>
<reference evidence="3" key="1">
    <citation type="journal article" date="2019" name="Int. J. Syst. Evol. Microbiol.">
        <title>The Global Catalogue of Microorganisms (GCM) 10K type strain sequencing project: providing services to taxonomists for standard genome sequencing and annotation.</title>
        <authorList>
            <consortium name="The Broad Institute Genomics Platform"/>
            <consortium name="The Broad Institute Genome Sequencing Center for Infectious Disease"/>
            <person name="Wu L."/>
            <person name="Ma J."/>
        </authorList>
    </citation>
    <scope>NUCLEOTIDE SEQUENCE [LARGE SCALE GENOMIC DNA]</scope>
    <source>
        <strain evidence="3">CCUG 51943</strain>
    </source>
</reference>
<keyword evidence="3" id="KW-1185">Reference proteome</keyword>